<organism evidence="10 11">
    <name type="scientific">Candidatus Nitrospira inopinata</name>
    <dbReference type="NCBI Taxonomy" id="1715989"/>
    <lineage>
        <taxon>Bacteria</taxon>
        <taxon>Pseudomonadati</taxon>
        <taxon>Nitrospirota</taxon>
        <taxon>Nitrospiria</taxon>
        <taxon>Nitrospirales</taxon>
        <taxon>Nitrospiraceae</taxon>
        <taxon>Nitrospira</taxon>
    </lineage>
</organism>
<evidence type="ECO:0000256" key="8">
    <source>
        <dbReference type="ARBA" id="ARBA00023118"/>
    </source>
</evidence>
<keyword evidence="7 9" id="KW-0460">Magnesium</keyword>
<dbReference type="Gene3D" id="3.30.70.240">
    <property type="match status" value="1"/>
</dbReference>
<protein>
    <recommendedName>
        <fullName evidence="9">CRISPR-associated endoribonuclease Cas2</fullName>
        <ecNumber evidence="9">3.1.-.-</ecNumber>
    </recommendedName>
</protein>
<dbReference type="EC" id="3.1.-.-" evidence="9"/>
<proteinExistence type="inferred from homology"/>
<reference evidence="11" key="1">
    <citation type="submission" date="2015-09" db="EMBL/GenBank/DDBJ databases">
        <authorList>
            <person name="Daims H."/>
        </authorList>
    </citation>
    <scope>NUCLEOTIDE SEQUENCE [LARGE SCALE GENOMIC DNA]</scope>
</reference>
<dbReference type="InterPro" id="IPR021127">
    <property type="entry name" value="CRISPR_associated_Cas2"/>
</dbReference>
<comment type="function">
    <text evidence="9">CRISPR (clustered regularly interspaced short palindromic repeat), is an adaptive immune system that provides protection against mobile genetic elements (viruses, transposable elements and conjugative plasmids). CRISPR clusters contain sequences complementary to antecedent mobile elements and target invading nucleic acids. CRISPR clusters are transcribed and processed into CRISPR RNA (crRNA). Functions as a ssRNA-specific endoribonuclease. Involved in the integration of spacer DNA into the CRISPR cassette.</text>
</comment>
<dbReference type="EMBL" id="LN885086">
    <property type="protein sequence ID" value="CUQ65986.1"/>
    <property type="molecule type" value="Genomic_DNA"/>
</dbReference>
<comment type="similarity">
    <text evidence="2 9">Belongs to the CRISPR-associated endoribonuclease Cas2 protein family.</text>
</comment>
<keyword evidence="6 9" id="KW-0378">Hydrolase</keyword>
<feature type="binding site" evidence="9">
    <location>
        <position position="10"/>
    </location>
    <ligand>
        <name>Mg(2+)</name>
        <dbReference type="ChEBI" id="CHEBI:18420"/>
        <note>catalytic</note>
    </ligand>
</feature>
<dbReference type="Proteomes" id="UP000066284">
    <property type="component" value="Chromosome 1"/>
</dbReference>
<dbReference type="OrthoDB" id="9798176at2"/>
<dbReference type="KEGG" id="nio:NITINOP_1011"/>
<evidence type="ECO:0000313" key="10">
    <source>
        <dbReference type="EMBL" id="CUQ65986.1"/>
    </source>
</evidence>
<dbReference type="GO" id="GO:0004521">
    <property type="term" value="F:RNA endonuclease activity"/>
    <property type="evidence" value="ECO:0007669"/>
    <property type="project" value="InterPro"/>
</dbReference>
<evidence type="ECO:0000256" key="3">
    <source>
        <dbReference type="ARBA" id="ARBA00022722"/>
    </source>
</evidence>
<dbReference type="InterPro" id="IPR019199">
    <property type="entry name" value="Virulence_VapD/CRISPR_Cas2"/>
</dbReference>
<keyword evidence="8 9" id="KW-0051">Antiviral defense</keyword>
<dbReference type="PANTHER" id="PTHR34405">
    <property type="entry name" value="CRISPR-ASSOCIATED ENDORIBONUCLEASE CAS2"/>
    <property type="match status" value="1"/>
</dbReference>
<dbReference type="CDD" id="cd09725">
    <property type="entry name" value="Cas2_I_II_III"/>
    <property type="match status" value="1"/>
</dbReference>
<dbReference type="GO" id="GO:0043571">
    <property type="term" value="P:maintenance of CRISPR repeat elements"/>
    <property type="evidence" value="ECO:0007669"/>
    <property type="project" value="UniProtKB-UniRule"/>
</dbReference>
<comment type="cofactor">
    <cofactor evidence="1 9">
        <name>Mg(2+)</name>
        <dbReference type="ChEBI" id="CHEBI:18420"/>
    </cofactor>
</comment>
<keyword evidence="11" id="KW-1185">Reference proteome</keyword>
<dbReference type="GO" id="GO:0046872">
    <property type="term" value="F:metal ion binding"/>
    <property type="evidence" value="ECO:0007669"/>
    <property type="project" value="UniProtKB-UniRule"/>
</dbReference>
<evidence type="ECO:0000256" key="6">
    <source>
        <dbReference type="ARBA" id="ARBA00022801"/>
    </source>
</evidence>
<dbReference type="NCBIfam" id="TIGR01573">
    <property type="entry name" value="cas2"/>
    <property type="match status" value="1"/>
</dbReference>
<dbReference type="GO" id="GO:0016787">
    <property type="term" value="F:hydrolase activity"/>
    <property type="evidence" value="ECO:0007669"/>
    <property type="project" value="UniProtKB-KW"/>
</dbReference>
<accession>A0A0S4KWJ2</accession>
<gene>
    <name evidence="9 10" type="primary">cas2</name>
    <name evidence="10" type="ORF">NITINOP_1011</name>
</gene>
<evidence type="ECO:0000256" key="2">
    <source>
        <dbReference type="ARBA" id="ARBA00009959"/>
    </source>
</evidence>
<evidence type="ECO:0000256" key="9">
    <source>
        <dbReference type="HAMAP-Rule" id="MF_01471"/>
    </source>
</evidence>
<evidence type="ECO:0000256" key="4">
    <source>
        <dbReference type="ARBA" id="ARBA00022723"/>
    </source>
</evidence>
<dbReference type="PANTHER" id="PTHR34405:SF3">
    <property type="entry name" value="CRISPR-ASSOCIATED ENDORIBONUCLEASE CAS2 3"/>
    <property type="match status" value="1"/>
</dbReference>
<keyword evidence="4 9" id="KW-0479">Metal-binding</keyword>
<sequence length="92" mass="10343">MQTRYLVCYDIADEGRLARVHRYLKGVGVPMQYSVFLCSWTWPERADAIERLAELIDAKADDVRIYPLPSDQPIASLGSGDRTPDGAMVMLP</sequence>
<dbReference type="STRING" id="1715989.NITINOP_1011"/>
<dbReference type="RefSeq" id="WP_062483720.1">
    <property type="nucleotide sequence ID" value="NZ_LN885086.1"/>
</dbReference>
<name>A0A0S4KWJ2_9BACT</name>
<evidence type="ECO:0000313" key="11">
    <source>
        <dbReference type="Proteomes" id="UP000066284"/>
    </source>
</evidence>
<evidence type="ECO:0000256" key="7">
    <source>
        <dbReference type="ARBA" id="ARBA00022842"/>
    </source>
</evidence>
<evidence type="ECO:0000256" key="5">
    <source>
        <dbReference type="ARBA" id="ARBA00022759"/>
    </source>
</evidence>
<evidence type="ECO:0000256" key="1">
    <source>
        <dbReference type="ARBA" id="ARBA00001946"/>
    </source>
</evidence>
<comment type="subunit">
    <text evidence="9">Homodimer, forms a heterotetramer with a Cas1 homodimer.</text>
</comment>
<keyword evidence="3 9" id="KW-0540">Nuclease</keyword>
<dbReference type="AlphaFoldDB" id="A0A0S4KWJ2"/>
<dbReference type="GO" id="GO:0051607">
    <property type="term" value="P:defense response to virus"/>
    <property type="evidence" value="ECO:0007669"/>
    <property type="project" value="UniProtKB-UniRule"/>
</dbReference>
<keyword evidence="5 9" id="KW-0255">Endonuclease</keyword>
<dbReference type="HAMAP" id="MF_01471">
    <property type="entry name" value="Cas2"/>
    <property type="match status" value="1"/>
</dbReference>
<dbReference type="Pfam" id="PF09827">
    <property type="entry name" value="CRISPR_Cas2"/>
    <property type="match status" value="1"/>
</dbReference>
<dbReference type="SUPFAM" id="SSF143430">
    <property type="entry name" value="TTP0101/SSO1404-like"/>
    <property type="match status" value="1"/>
</dbReference>